<dbReference type="RefSeq" id="WP_191274129.1">
    <property type="nucleotide sequence ID" value="NZ_BMXJ01000007.1"/>
</dbReference>
<sequence>MADTREADPERRAPAKKGLHGWKAAGAVFGCGTLAAFGVFGAIVGILSLFLNTLSSGVGSSASGGDVSVEQTGEPIVELEPGELNLCEQDVQYSHDQADPGYVSENFDDPALDGNEDDRVVSDQCDWEITPKGDNLFDPWYFLYSYEAVVSSSGGASQEEVASLRYDELVGELAGEVNDLRESGEVGLGDRSYFHYGMSGSEDYVYYLIGQTRSTVYVIHFEAPSENGEVDSTWFTNEARVVAAKVEPALQVLVPE</sequence>
<dbReference type="Proteomes" id="UP000598217">
    <property type="component" value="Unassembled WGS sequence"/>
</dbReference>
<evidence type="ECO:0008006" key="4">
    <source>
        <dbReference type="Google" id="ProtNLM"/>
    </source>
</evidence>
<keyword evidence="3" id="KW-1185">Reference proteome</keyword>
<dbReference type="EMBL" id="JADBDY010000001">
    <property type="protein sequence ID" value="MBE1459945.1"/>
    <property type="molecule type" value="Genomic_DNA"/>
</dbReference>
<evidence type="ECO:0000313" key="2">
    <source>
        <dbReference type="EMBL" id="MBE1459945.1"/>
    </source>
</evidence>
<accession>A0ABR9HM59</accession>
<name>A0ABR9HM59_9ACTN</name>
<gene>
    <name evidence="2" type="ORF">H4W79_004159</name>
</gene>
<proteinExistence type="predicted"/>
<keyword evidence="1" id="KW-1133">Transmembrane helix</keyword>
<keyword evidence="1" id="KW-0812">Transmembrane</keyword>
<protein>
    <recommendedName>
        <fullName evidence="4">DUF3558 domain-containing protein</fullName>
    </recommendedName>
</protein>
<evidence type="ECO:0000256" key="1">
    <source>
        <dbReference type="SAM" id="Phobius"/>
    </source>
</evidence>
<reference evidence="2 3" key="1">
    <citation type="submission" date="2020-10" db="EMBL/GenBank/DDBJ databases">
        <title>Sequencing the genomes of 1000 actinobacteria strains.</title>
        <authorList>
            <person name="Klenk H.-P."/>
        </authorList>
    </citation>
    <scope>NUCLEOTIDE SEQUENCE [LARGE SCALE GENOMIC DNA]</scope>
    <source>
        <strain evidence="2 3">DSM 45157</strain>
    </source>
</reference>
<comment type="caution">
    <text evidence="2">The sequence shown here is derived from an EMBL/GenBank/DDBJ whole genome shotgun (WGS) entry which is preliminary data.</text>
</comment>
<evidence type="ECO:0000313" key="3">
    <source>
        <dbReference type="Proteomes" id="UP000598217"/>
    </source>
</evidence>
<organism evidence="2 3">
    <name type="scientific">Nocardiopsis terrae</name>
    <dbReference type="NCBI Taxonomy" id="372655"/>
    <lineage>
        <taxon>Bacteria</taxon>
        <taxon>Bacillati</taxon>
        <taxon>Actinomycetota</taxon>
        <taxon>Actinomycetes</taxon>
        <taxon>Streptosporangiales</taxon>
        <taxon>Nocardiopsidaceae</taxon>
        <taxon>Nocardiopsis</taxon>
    </lineage>
</organism>
<keyword evidence="1" id="KW-0472">Membrane</keyword>
<feature type="transmembrane region" description="Helical" evidence="1">
    <location>
        <begin position="21"/>
        <end position="51"/>
    </location>
</feature>